<evidence type="ECO:0000256" key="2">
    <source>
        <dbReference type="ARBA" id="ARBA00022441"/>
    </source>
</evidence>
<dbReference type="SMART" id="SM00612">
    <property type="entry name" value="Kelch"/>
    <property type="match status" value="12"/>
</dbReference>
<dbReference type="SUPFAM" id="SSF50965">
    <property type="entry name" value="Galactose oxidase, central domain"/>
    <property type="match status" value="1"/>
</dbReference>
<keyword evidence="3" id="KW-0677">Repeat</keyword>
<feature type="region of interest" description="Disordered" evidence="6">
    <location>
        <begin position="1355"/>
        <end position="1387"/>
    </location>
</feature>
<sequence>MQTGWVSGRLVFVMLCGVFVLSCEQKGTLSSSAEAVALARTYFPELAADVTASPGANLAEAEGPRVGLVTEVSLEGLTAPLVAAPGWSSTASMASERSQHASLLLPDGDVLVAGGVNRNGFVTSAERFDPETGTWASAGSPGISGNTTSGVLLPTGRAFVVTDGNRSASIYDAATNTWSATGAMSATRTLPTVTLLSSGQVLVVGGSSLNTAELYDPATNTFTATGSMSVAHRAHTATSLRDGRVLVASGFSSAMGEVPVAEFYNPASGTWSLAAPPLVPRHYASATLLPDGRVLFAGGFTSAGVTNHAELYDPVANTWTATGALVHPRNGHTATLLPNGKVLVQGGSDGARNAQAVSELYDPATGTWAAAGTMAVARENATATLLTTGQVLIMGGHSSNPGTAFYANVELYDASGDRWAPAGNLVQGRGSAAVLLPSGQVLAAGGRGASGVLGIAERYTRASNTWAPAASLATARERATLSLLPSGQVLAVGGGNGGGPLASAERYDPLADAWTPAGSMTTARDGHTATVLGSGRVLVVGGAGTGTAELYEPAANAWSSAGSAATPRSRHAAVLLHDGRVLVAGGENGGAPLASAELYDPASNTWAPAASLSQARTSFTLTLLPSGRVLAVAGTSLAAELASAELYDPVSNTWAPVGSLASPRAFHSAALLPSGRLLVVGGQGPGGTVLATAELYDSATRTWKLASGLAAQRLRFDTVVLPSNEVLALGGQGAGGAWLASAELYEDTGAQPAWRPVVTGPDVVMHACSARITGTLFRGISGASTGDYRDSATSFPLVRLQAAEGRRLWTLPGTEMSATGVTVPIPARVTPGAYALSVFANARGGGRMVTVLENTSPVAEDLTVSTPYGEPVNLSLVATDAEADTSLTFVIVTPPAHGTLSGTPPSVTYTPEPGYLGPDSFSFQARDCGLDSNVATVTLAVVDQTPPEIICPEDLVVEATEPAGAPVTYPPATATDAITANPQVTYSPPSGSTLPTGTTTVTATAEDEAGNQAMCSFTVTVQARVVSIAGGGCQAAGGGADAALVVLLLLAVWAGRRRREQARTCVLVAALAATSASGQTPSSPLVAFDVERLRLSAAATDSLLVDSGRLLPVGGYRLSLLTNYERGILVLRGSDGDDRSLLHYRTSAWLMGAWSPMERLELSARLPVIISQGGHGAETLVGVSKPSSSGLGTPEVGGRYALLRREDGAPVSLAVGLDVGLPGGSASAFGRQEHWAGFQFWPRVSLGREVGMFVLGASVGARVRSKEVEPGRDVGTELEQALVVATRGSGLRGELALQVAESLVHPDVAVELLGGVRLPIGRGFEVSALAGRGFTDIPGTPSWRAGVGIAWAPPPRPEDVCQNGRKHTPEQCPDSDDDGDSVPNKADRCPLEVGVPSLQGCPELVSPPVKEAPVKEAPVKEERLSLAGRKIVFAVGLAEIQGDGARILDEIAELLKSRPKVSLRIEGHTDNSGQEQLNLTLSQERANGVRTYLIQRGIAGSRLEARGYGPSRPVSSNDTPAGRSENRRVEFIITN</sequence>
<dbReference type="Gene3D" id="2.60.40.10">
    <property type="entry name" value="Immunoglobulins"/>
    <property type="match status" value="1"/>
</dbReference>
<feature type="region of interest" description="Disordered" evidence="6">
    <location>
        <begin position="1504"/>
        <end position="1526"/>
    </location>
</feature>
<dbReference type="Gene3D" id="2.60.40.3440">
    <property type="match status" value="1"/>
</dbReference>
<dbReference type="Gene3D" id="2.130.10.80">
    <property type="entry name" value="Galactose oxidase/kelch, beta-propeller"/>
    <property type="match status" value="5"/>
</dbReference>
<dbReference type="PANTHER" id="PTHR46344">
    <property type="entry name" value="OS02G0202900 PROTEIN"/>
    <property type="match status" value="1"/>
</dbReference>
<dbReference type="SUPFAM" id="SSF103088">
    <property type="entry name" value="OmpA-like"/>
    <property type="match status" value="1"/>
</dbReference>
<dbReference type="InterPro" id="IPR006665">
    <property type="entry name" value="OmpA-like"/>
</dbReference>
<evidence type="ECO:0000256" key="5">
    <source>
        <dbReference type="PROSITE-ProRule" id="PRU00473"/>
    </source>
</evidence>
<dbReference type="PRINTS" id="PR01021">
    <property type="entry name" value="OMPADOMAIN"/>
</dbReference>
<evidence type="ECO:0000256" key="1">
    <source>
        <dbReference type="ARBA" id="ARBA00004370"/>
    </source>
</evidence>
<dbReference type="InterPro" id="IPR006652">
    <property type="entry name" value="Kelch_1"/>
</dbReference>
<dbReference type="InterPro" id="IPR003410">
    <property type="entry name" value="HYR_dom"/>
</dbReference>
<evidence type="ECO:0000313" key="9">
    <source>
        <dbReference type="EMBL" id="MCY1075834.1"/>
    </source>
</evidence>
<evidence type="ECO:0000256" key="6">
    <source>
        <dbReference type="SAM" id="MobiDB-lite"/>
    </source>
</evidence>
<dbReference type="Pfam" id="PF00691">
    <property type="entry name" value="OmpA"/>
    <property type="match status" value="1"/>
</dbReference>
<dbReference type="InterPro" id="IPR036737">
    <property type="entry name" value="OmpA-like_sf"/>
</dbReference>
<gene>
    <name evidence="9" type="ORF">OV287_15280</name>
</gene>
<feature type="domain" description="OmpA-like" evidence="8">
    <location>
        <begin position="1420"/>
        <end position="1535"/>
    </location>
</feature>
<dbReference type="PROSITE" id="PS01068">
    <property type="entry name" value="OMPA_1"/>
    <property type="match status" value="1"/>
</dbReference>
<dbReference type="Proteomes" id="UP001207654">
    <property type="component" value="Unassembled WGS sequence"/>
</dbReference>
<dbReference type="RefSeq" id="WP_267534748.1">
    <property type="nucleotide sequence ID" value="NZ_JAPNKA010000001.1"/>
</dbReference>
<evidence type="ECO:0000256" key="4">
    <source>
        <dbReference type="ARBA" id="ARBA00023136"/>
    </source>
</evidence>
<comment type="caution">
    <text evidence="9">The sequence shown here is derived from an EMBL/GenBank/DDBJ whole genome shotgun (WGS) entry which is preliminary data.</text>
</comment>
<dbReference type="InterPro" id="IPR037293">
    <property type="entry name" value="Gal_Oxidase_central_sf"/>
</dbReference>
<accession>A0ABT4A4B8</accession>
<dbReference type="InterPro" id="IPR017756">
    <property type="entry name" value="TM_Gly-Cys-Arg_CS"/>
</dbReference>
<dbReference type="PROSITE" id="PS50825">
    <property type="entry name" value="HYR"/>
    <property type="match status" value="1"/>
</dbReference>
<dbReference type="InterPro" id="IPR015915">
    <property type="entry name" value="Kelch-typ_b-propeller"/>
</dbReference>
<keyword evidence="2" id="KW-0880">Kelch repeat</keyword>
<organism evidence="9 10">
    <name type="scientific">Archangium lansingense</name>
    <dbReference type="NCBI Taxonomy" id="2995310"/>
    <lineage>
        <taxon>Bacteria</taxon>
        <taxon>Pseudomonadati</taxon>
        <taxon>Myxococcota</taxon>
        <taxon>Myxococcia</taxon>
        <taxon>Myxococcales</taxon>
        <taxon>Cystobacterineae</taxon>
        <taxon>Archangiaceae</taxon>
        <taxon>Archangium</taxon>
    </lineage>
</organism>
<name>A0ABT4A4B8_9BACT</name>
<evidence type="ECO:0000259" key="7">
    <source>
        <dbReference type="PROSITE" id="PS50825"/>
    </source>
</evidence>
<dbReference type="SUPFAM" id="SSF117281">
    <property type="entry name" value="Kelch motif"/>
    <property type="match status" value="3"/>
</dbReference>
<evidence type="ECO:0000313" key="10">
    <source>
        <dbReference type="Proteomes" id="UP001207654"/>
    </source>
</evidence>
<evidence type="ECO:0000256" key="3">
    <source>
        <dbReference type="ARBA" id="ARBA00022737"/>
    </source>
</evidence>
<keyword evidence="10" id="KW-1185">Reference proteome</keyword>
<dbReference type="PRINTS" id="PR01023">
    <property type="entry name" value="NAFLGMOTY"/>
</dbReference>
<dbReference type="InterPro" id="IPR013783">
    <property type="entry name" value="Ig-like_fold"/>
</dbReference>
<dbReference type="PROSITE" id="PS51123">
    <property type="entry name" value="OMPA_2"/>
    <property type="match status" value="1"/>
</dbReference>
<dbReference type="InterPro" id="IPR006664">
    <property type="entry name" value="OMP_bac"/>
</dbReference>
<comment type="subcellular location">
    <subcellularLocation>
        <location evidence="1">Membrane</location>
    </subcellularLocation>
</comment>
<proteinExistence type="predicted"/>
<feature type="domain" description="HYR" evidence="7">
    <location>
        <begin position="942"/>
        <end position="1023"/>
    </location>
</feature>
<dbReference type="InterPro" id="IPR011043">
    <property type="entry name" value="Gal_Oxase/kelch_b-propeller"/>
</dbReference>
<reference evidence="9 10" key="1">
    <citation type="submission" date="2022-11" db="EMBL/GenBank/DDBJ databases">
        <title>Minimal conservation of predation-associated metabolite biosynthetic gene clusters underscores biosynthetic potential of Myxococcota including descriptions for ten novel species: Archangium lansinium sp. nov., Myxococcus landrumus sp. nov., Nannocystis bai.</title>
        <authorList>
            <person name="Ahearne A."/>
            <person name="Stevens C."/>
            <person name="Phillips K."/>
        </authorList>
    </citation>
    <scope>NUCLEOTIDE SEQUENCE [LARGE SCALE GENOMIC DNA]</scope>
    <source>
        <strain evidence="9 10">MIWBW</strain>
    </source>
</reference>
<dbReference type="Pfam" id="PF17963">
    <property type="entry name" value="Big_9"/>
    <property type="match status" value="1"/>
</dbReference>
<dbReference type="Gene3D" id="3.30.1330.60">
    <property type="entry name" value="OmpA-like domain"/>
    <property type="match status" value="1"/>
</dbReference>
<dbReference type="CDD" id="cd07185">
    <property type="entry name" value="OmpA_C-like"/>
    <property type="match status" value="1"/>
</dbReference>
<dbReference type="Gene3D" id="2.120.10.80">
    <property type="entry name" value="Kelch-type beta propeller"/>
    <property type="match status" value="3"/>
</dbReference>
<dbReference type="PANTHER" id="PTHR46344:SF27">
    <property type="entry name" value="KELCH REPEAT SUPERFAMILY PROTEIN"/>
    <property type="match status" value="1"/>
</dbReference>
<protein>
    <submittedName>
        <fullName evidence="9">OmpA family protein</fullName>
    </submittedName>
</protein>
<dbReference type="Pfam" id="PF02494">
    <property type="entry name" value="HYR"/>
    <property type="match status" value="1"/>
</dbReference>
<dbReference type="NCBIfam" id="TIGR03382">
    <property type="entry name" value="GC_trans_RRR"/>
    <property type="match status" value="1"/>
</dbReference>
<evidence type="ECO:0000259" key="8">
    <source>
        <dbReference type="PROSITE" id="PS51123"/>
    </source>
</evidence>
<dbReference type="EMBL" id="JAPNKA010000001">
    <property type="protein sequence ID" value="MCY1075834.1"/>
    <property type="molecule type" value="Genomic_DNA"/>
</dbReference>
<dbReference type="Pfam" id="PF01344">
    <property type="entry name" value="Kelch_1"/>
    <property type="match status" value="3"/>
</dbReference>
<dbReference type="InterPro" id="IPR006690">
    <property type="entry name" value="OMPA-like_CS"/>
</dbReference>
<keyword evidence="4 5" id="KW-0472">Membrane</keyword>